<name>L8WWE1_THACA</name>
<dbReference type="EMBL" id="AFRT01000842">
    <property type="protein sequence ID" value="ELU42401.1"/>
    <property type="molecule type" value="Genomic_DNA"/>
</dbReference>
<dbReference type="FunFam" id="3.20.20.70:FF:000138">
    <property type="entry name" value="NADPH dehydrogenase 1"/>
    <property type="match status" value="1"/>
</dbReference>
<dbReference type="InterPro" id="IPR045247">
    <property type="entry name" value="Oye-like"/>
</dbReference>
<dbReference type="Gene3D" id="3.20.20.70">
    <property type="entry name" value="Aldolase class I"/>
    <property type="match status" value="1"/>
</dbReference>
<dbReference type="AlphaFoldDB" id="L8WWE1"/>
<sequence length="410" mass="45475">MLSNRMTSLKGINGVLYPYKTPWCFKPIPPTESSDSSDDDMATAASNKLFTPLQVGDLTLAHRVVMAPLTRYRADDNHAHTDLALKYYSQRAEVPGTLLITEATFISPEAGGYDHVPGIWSDEQIAAWKKITDAVHDKRSYIYLQLWALGRAADPKVLGREGLPFVSSSPTPMEEGAPVPRELTREEIKRYVDTYAQAAKNAVFKAGFDGVEIHSANGYLLDQFLQDVCNKRTDEYGGSIENRARFTLEVADAVTAAVGAKKTGIRFSPWGKFQGKREHRLGPNELAKRHTDLAYVHFVEPVVAGDSDQKVDQAHDTGSAKHPDSNDFAREIWAPRTFLSAGGYNPKSGEQAANKYGNAAIVFGRHFIANPDLPERLRNGIPLNHYDRDTFYTQGPKGYIDYPKANEVKA</sequence>
<evidence type="ECO:0000313" key="2">
    <source>
        <dbReference type="EMBL" id="ELU42401.1"/>
    </source>
</evidence>
<dbReference type="GO" id="GO:0003959">
    <property type="term" value="F:NADPH dehydrogenase activity"/>
    <property type="evidence" value="ECO:0007669"/>
    <property type="project" value="TreeGrafter"/>
</dbReference>
<dbReference type="HOGENOM" id="CLU_012153_0_0_1"/>
<evidence type="ECO:0000313" key="3">
    <source>
        <dbReference type="Proteomes" id="UP000011668"/>
    </source>
</evidence>
<comment type="caution">
    <text evidence="2">The sequence shown here is derived from an EMBL/GenBank/DDBJ whole genome shotgun (WGS) entry which is preliminary data.</text>
</comment>
<protein>
    <submittedName>
        <fullName evidence="2">NADH:flavin oxidoreductase/NADH oxidase</fullName>
    </submittedName>
</protein>
<dbReference type="InterPro" id="IPR013785">
    <property type="entry name" value="Aldolase_TIM"/>
</dbReference>
<dbReference type="PANTHER" id="PTHR22893">
    <property type="entry name" value="NADH OXIDOREDUCTASE-RELATED"/>
    <property type="match status" value="1"/>
</dbReference>
<dbReference type="CDD" id="cd02933">
    <property type="entry name" value="OYE_like_FMN"/>
    <property type="match status" value="1"/>
</dbReference>
<dbReference type="PANTHER" id="PTHR22893:SF91">
    <property type="entry name" value="NADPH DEHYDROGENASE 2-RELATED"/>
    <property type="match status" value="1"/>
</dbReference>
<dbReference type="STRING" id="983506.L8WWE1"/>
<dbReference type="SUPFAM" id="SSF51395">
    <property type="entry name" value="FMN-linked oxidoreductases"/>
    <property type="match status" value="1"/>
</dbReference>
<feature type="domain" description="NADH:flavin oxidoreductase/NADH oxidase N-terminal" evidence="1">
    <location>
        <begin position="48"/>
        <end position="384"/>
    </location>
</feature>
<organism evidence="2 3">
    <name type="scientific">Thanatephorus cucumeris (strain AG1-IA)</name>
    <name type="common">Rice sheath blight fungus</name>
    <name type="synonym">Rhizoctonia solani</name>
    <dbReference type="NCBI Taxonomy" id="983506"/>
    <lineage>
        <taxon>Eukaryota</taxon>
        <taxon>Fungi</taxon>
        <taxon>Dikarya</taxon>
        <taxon>Basidiomycota</taxon>
        <taxon>Agaricomycotina</taxon>
        <taxon>Agaricomycetes</taxon>
        <taxon>Cantharellales</taxon>
        <taxon>Ceratobasidiaceae</taxon>
        <taxon>Rhizoctonia</taxon>
        <taxon>Rhizoctonia solani AG-1</taxon>
    </lineage>
</organism>
<dbReference type="Proteomes" id="UP000011668">
    <property type="component" value="Unassembled WGS sequence"/>
</dbReference>
<proteinExistence type="predicted"/>
<reference evidence="2 3" key="1">
    <citation type="journal article" date="2013" name="Nat. Commun.">
        <title>The evolution and pathogenic mechanisms of the rice sheath blight pathogen.</title>
        <authorList>
            <person name="Zheng A."/>
            <person name="Lin R."/>
            <person name="Xu L."/>
            <person name="Qin P."/>
            <person name="Tang C."/>
            <person name="Ai P."/>
            <person name="Zhang D."/>
            <person name="Liu Y."/>
            <person name="Sun Z."/>
            <person name="Feng H."/>
            <person name="Wang Y."/>
            <person name="Chen Y."/>
            <person name="Liang X."/>
            <person name="Fu R."/>
            <person name="Li Q."/>
            <person name="Zhang J."/>
            <person name="Yu X."/>
            <person name="Xie Z."/>
            <person name="Ding L."/>
            <person name="Guan P."/>
            <person name="Tang J."/>
            <person name="Liang Y."/>
            <person name="Wang S."/>
            <person name="Deng Q."/>
            <person name="Li S."/>
            <person name="Zhu J."/>
            <person name="Wang L."/>
            <person name="Liu H."/>
            <person name="Li P."/>
        </authorList>
    </citation>
    <scope>NUCLEOTIDE SEQUENCE [LARGE SCALE GENOMIC DNA]</scope>
    <source>
        <strain evidence="3">AG-1 IA</strain>
    </source>
</reference>
<accession>L8WWE1</accession>
<dbReference type="GO" id="GO:0010181">
    <property type="term" value="F:FMN binding"/>
    <property type="evidence" value="ECO:0007669"/>
    <property type="project" value="InterPro"/>
</dbReference>
<gene>
    <name evidence="2" type="ORF">AG1IA_03575</name>
</gene>
<keyword evidence="3" id="KW-1185">Reference proteome</keyword>
<dbReference type="OMA" id="YMECHDS"/>
<evidence type="ECO:0000259" key="1">
    <source>
        <dbReference type="Pfam" id="PF00724"/>
    </source>
</evidence>
<dbReference type="OrthoDB" id="276546at2759"/>
<dbReference type="InterPro" id="IPR001155">
    <property type="entry name" value="OxRdtase_FMN_N"/>
</dbReference>
<dbReference type="Pfam" id="PF00724">
    <property type="entry name" value="Oxidored_FMN"/>
    <property type="match status" value="1"/>
</dbReference>